<name>A0A1E3NZG3_WICAA</name>
<dbReference type="AlphaFoldDB" id="A0A1E3NZG3"/>
<dbReference type="GO" id="GO:0003676">
    <property type="term" value="F:nucleic acid binding"/>
    <property type="evidence" value="ECO:0007669"/>
    <property type="project" value="InterPro"/>
</dbReference>
<dbReference type="CDD" id="cd06145">
    <property type="entry name" value="REX1_like"/>
    <property type="match status" value="1"/>
</dbReference>
<comment type="similarity">
    <text evidence="2">Belongs to the REXO1/REXO3 family.</text>
</comment>
<dbReference type="GO" id="GO:0005634">
    <property type="term" value="C:nucleus"/>
    <property type="evidence" value="ECO:0007669"/>
    <property type="project" value="UniProtKB-SubCell"/>
</dbReference>
<dbReference type="OrthoDB" id="8191639at2759"/>
<dbReference type="Pfam" id="PF00929">
    <property type="entry name" value="RNase_T"/>
    <property type="match status" value="1"/>
</dbReference>
<evidence type="ECO:0000256" key="6">
    <source>
        <dbReference type="ARBA" id="ARBA00022839"/>
    </source>
</evidence>
<dbReference type="InterPro" id="IPR036397">
    <property type="entry name" value="RNaseH_sf"/>
</dbReference>
<keyword evidence="5" id="KW-0378">Hydrolase</keyword>
<evidence type="ECO:0000313" key="10">
    <source>
        <dbReference type="Proteomes" id="UP000094112"/>
    </source>
</evidence>
<evidence type="ECO:0000256" key="4">
    <source>
        <dbReference type="ARBA" id="ARBA00022722"/>
    </source>
</evidence>
<evidence type="ECO:0000256" key="3">
    <source>
        <dbReference type="ARBA" id="ARBA00022552"/>
    </source>
</evidence>
<sequence>MVQTRKGRQVGRVSLIDFEGDVVLDEYVKPYAYITNYLTRWSGLRKRDILGAPNRLEDIQEQLTDIISSDDILIGHAIYNDLNVLKLRHPKIIDTAELYEYDAPNPNGQVGLKQLARDYLGWNIQMGPHDSVEDARATLALVELKLPKRRRRFLRESTTFERKIDWF</sequence>
<dbReference type="InterPro" id="IPR034922">
    <property type="entry name" value="REX1-like_exo"/>
</dbReference>
<comment type="subcellular location">
    <subcellularLocation>
        <location evidence="1">Nucleus</location>
    </subcellularLocation>
</comment>
<keyword evidence="10" id="KW-1185">Reference proteome</keyword>
<dbReference type="STRING" id="683960.A0A1E3NZG3"/>
<dbReference type="PANTHER" id="PTHR12801:SF115">
    <property type="entry name" value="FI18136P1-RELATED"/>
    <property type="match status" value="1"/>
</dbReference>
<dbReference type="RefSeq" id="XP_019037279.1">
    <property type="nucleotide sequence ID" value="XM_019182137.1"/>
</dbReference>
<dbReference type="Proteomes" id="UP000094112">
    <property type="component" value="Unassembled WGS sequence"/>
</dbReference>
<dbReference type="GeneID" id="30199383"/>
<keyword evidence="4" id="KW-0540">Nuclease</keyword>
<dbReference type="InterPro" id="IPR047021">
    <property type="entry name" value="REXO1/3/4-like"/>
</dbReference>
<accession>A0A1E3NZG3</accession>
<gene>
    <name evidence="9" type="ORF">WICANDRAFT_33974</name>
</gene>
<reference evidence="9 10" key="1">
    <citation type="journal article" date="2016" name="Proc. Natl. Acad. Sci. U.S.A.">
        <title>Comparative genomics of biotechnologically important yeasts.</title>
        <authorList>
            <person name="Riley R."/>
            <person name="Haridas S."/>
            <person name="Wolfe K.H."/>
            <person name="Lopes M.R."/>
            <person name="Hittinger C.T."/>
            <person name="Goeker M."/>
            <person name="Salamov A.A."/>
            <person name="Wisecaver J.H."/>
            <person name="Long T.M."/>
            <person name="Calvey C.H."/>
            <person name="Aerts A.L."/>
            <person name="Barry K.W."/>
            <person name="Choi C."/>
            <person name="Clum A."/>
            <person name="Coughlan A.Y."/>
            <person name="Deshpande S."/>
            <person name="Douglass A.P."/>
            <person name="Hanson S.J."/>
            <person name="Klenk H.-P."/>
            <person name="LaButti K.M."/>
            <person name="Lapidus A."/>
            <person name="Lindquist E.A."/>
            <person name="Lipzen A.M."/>
            <person name="Meier-Kolthoff J.P."/>
            <person name="Ohm R.A."/>
            <person name="Otillar R.P."/>
            <person name="Pangilinan J.L."/>
            <person name="Peng Y."/>
            <person name="Rokas A."/>
            <person name="Rosa C.A."/>
            <person name="Scheuner C."/>
            <person name="Sibirny A.A."/>
            <person name="Slot J.C."/>
            <person name="Stielow J.B."/>
            <person name="Sun H."/>
            <person name="Kurtzman C.P."/>
            <person name="Blackwell M."/>
            <person name="Grigoriev I.V."/>
            <person name="Jeffries T.W."/>
        </authorList>
    </citation>
    <scope>NUCLEOTIDE SEQUENCE [LARGE SCALE GENOMIC DNA]</scope>
    <source>
        <strain evidence="10">ATCC 58044 / CBS 1984 / NCYC 433 / NRRL Y-366-8</strain>
    </source>
</reference>
<dbReference type="InterPro" id="IPR013520">
    <property type="entry name" value="Ribonucl_H"/>
</dbReference>
<keyword evidence="3" id="KW-0698">rRNA processing</keyword>
<evidence type="ECO:0000256" key="2">
    <source>
        <dbReference type="ARBA" id="ARBA00006357"/>
    </source>
</evidence>
<keyword evidence="7" id="KW-0539">Nucleus</keyword>
<dbReference type="EMBL" id="KV454212">
    <property type="protein sequence ID" value="ODQ58072.1"/>
    <property type="molecule type" value="Genomic_DNA"/>
</dbReference>
<organism evidence="9 10">
    <name type="scientific">Wickerhamomyces anomalus (strain ATCC 58044 / CBS 1984 / NCYC 433 / NRRL Y-366-8)</name>
    <name type="common">Yeast</name>
    <name type="synonym">Hansenula anomala</name>
    <dbReference type="NCBI Taxonomy" id="683960"/>
    <lineage>
        <taxon>Eukaryota</taxon>
        <taxon>Fungi</taxon>
        <taxon>Dikarya</taxon>
        <taxon>Ascomycota</taxon>
        <taxon>Saccharomycotina</taxon>
        <taxon>Saccharomycetes</taxon>
        <taxon>Phaffomycetales</taxon>
        <taxon>Wickerhamomycetaceae</taxon>
        <taxon>Wickerhamomyces</taxon>
    </lineage>
</organism>
<dbReference type="PANTHER" id="PTHR12801">
    <property type="entry name" value="RNA EXONUCLEASE REXO1 / RECO3 FAMILY MEMBER-RELATED"/>
    <property type="match status" value="1"/>
</dbReference>
<dbReference type="GO" id="GO:0006364">
    <property type="term" value="P:rRNA processing"/>
    <property type="evidence" value="ECO:0007669"/>
    <property type="project" value="UniProtKB-KW"/>
</dbReference>
<keyword evidence="6" id="KW-0269">Exonuclease</keyword>
<dbReference type="SUPFAM" id="SSF53098">
    <property type="entry name" value="Ribonuclease H-like"/>
    <property type="match status" value="1"/>
</dbReference>
<evidence type="ECO:0000256" key="1">
    <source>
        <dbReference type="ARBA" id="ARBA00004123"/>
    </source>
</evidence>
<dbReference type="SMART" id="SM00479">
    <property type="entry name" value="EXOIII"/>
    <property type="match status" value="1"/>
</dbReference>
<protein>
    <recommendedName>
        <fullName evidence="8">Exonuclease domain-containing protein</fullName>
    </recommendedName>
</protein>
<proteinExistence type="inferred from homology"/>
<evidence type="ECO:0000313" key="9">
    <source>
        <dbReference type="EMBL" id="ODQ58072.1"/>
    </source>
</evidence>
<evidence type="ECO:0000256" key="5">
    <source>
        <dbReference type="ARBA" id="ARBA00022801"/>
    </source>
</evidence>
<feature type="domain" description="Exonuclease" evidence="8">
    <location>
        <begin position="1"/>
        <end position="151"/>
    </location>
</feature>
<dbReference type="InterPro" id="IPR012337">
    <property type="entry name" value="RNaseH-like_sf"/>
</dbReference>
<evidence type="ECO:0000259" key="8">
    <source>
        <dbReference type="SMART" id="SM00479"/>
    </source>
</evidence>
<dbReference type="GO" id="GO:0004527">
    <property type="term" value="F:exonuclease activity"/>
    <property type="evidence" value="ECO:0007669"/>
    <property type="project" value="UniProtKB-KW"/>
</dbReference>
<evidence type="ECO:0000256" key="7">
    <source>
        <dbReference type="ARBA" id="ARBA00023242"/>
    </source>
</evidence>
<dbReference type="Gene3D" id="3.30.420.10">
    <property type="entry name" value="Ribonuclease H-like superfamily/Ribonuclease H"/>
    <property type="match status" value="1"/>
</dbReference>